<dbReference type="InterPro" id="IPR050741">
    <property type="entry name" value="Acyl-CoA_dehydrogenase"/>
</dbReference>
<dbReference type="InterPro" id="IPR009075">
    <property type="entry name" value="AcylCo_DH/oxidase_C"/>
</dbReference>
<evidence type="ECO:0000313" key="11">
    <source>
        <dbReference type="EMBL" id="SGZ48960.1"/>
    </source>
</evidence>
<keyword evidence="6 7" id="KW-0560">Oxidoreductase</keyword>
<dbReference type="OrthoDB" id="434771at2759"/>
<dbReference type="Proteomes" id="UP000182334">
    <property type="component" value="Chromosome II"/>
</dbReference>
<dbReference type="PANTHER" id="PTHR48083:SF13">
    <property type="entry name" value="ACYL-COA DEHYDROGENASE FAMILY MEMBER 11"/>
    <property type="match status" value="1"/>
</dbReference>
<evidence type="ECO:0000256" key="2">
    <source>
        <dbReference type="ARBA" id="ARBA00009347"/>
    </source>
</evidence>
<feature type="domain" description="Acyl-CoA oxidase/dehydrogenase middle" evidence="9">
    <location>
        <begin position="146"/>
        <end position="248"/>
    </location>
</feature>
<dbReference type="InterPro" id="IPR006091">
    <property type="entry name" value="Acyl-CoA_Oxase/DH_mid-dom"/>
</dbReference>
<sequence length="443" mass="49903">MSAKDDIPAIFLDKISPRGLDAIQKCKDFVNDYCIPADKVYFEQISKDPELRWKSTPAITEKLKAKAREIGLWNMFLSKHYEEGGGYTNLEYGLMAQYLGRSHVAPEATNTNAPDTGNMEILARYGTDYQKKTWLEPLLDGRIRSAFLMTEKGTSSSNALNISCSAKLNDKGNYVINGVKWFASGAGDPRCKVWLVMCKTNDDESNPYLNHSVLVLDAKKAIESGKAHLVRPLQVFGYDDAPHGHFEIRFDNYELSPEEQKNSVLAKVGMGFAIIQSRLGPGRIHHCMRLIGVAEYSLLKTVQRANYRLIFGKPMNQRESFLNAFAQSKIDIEKCKLLVLNAAHKIDISNPKLATREIAMAKIETPRTTLKVLDWGIQMYGAEGVSQDTELAWLYATLRTLRIADGPDEAHLGQLARTEAKKFPLVDDYFRKLEENRARVAKM</sequence>
<dbReference type="Pfam" id="PF00441">
    <property type="entry name" value="Acyl-CoA_dh_1"/>
    <property type="match status" value="1"/>
</dbReference>
<dbReference type="SUPFAM" id="SSF47203">
    <property type="entry name" value="Acyl-CoA dehydrogenase C-terminal domain-like"/>
    <property type="match status" value="1"/>
</dbReference>
<dbReference type="AlphaFoldDB" id="A0A1L0BD17"/>
<evidence type="ECO:0000313" key="14">
    <source>
        <dbReference type="Proteomes" id="UP000182334"/>
    </source>
</evidence>
<evidence type="ECO:0000259" key="9">
    <source>
        <dbReference type="Pfam" id="PF02770"/>
    </source>
</evidence>
<evidence type="ECO:0000256" key="7">
    <source>
        <dbReference type="RuleBase" id="RU362125"/>
    </source>
</evidence>
<keyword evidence="14" id="KW-1185">Reference proteome</keyword>
<evidence type="ECO:0000313" key="13">
    <source>
        <dbReference type="Proteomes" id="UP000182259"/>
    </source>
</evidence>
<evidence type="ECO:0000256" key="6">
    <source>
        <dbReference type="ARBA" id="ARBA00023002"/>
    </source>
</evidence>
<dbReference type="InterPro" id="IPR013786">
    <property type="entry name" value="AcylCoA_DH/ox_N"/>
</dbReference>
<dbReference type="EMBL" id="LT635757">
    <property type="protein sequence ID" value="SGZ48960.1"/>
    <property type="molecule type" value="Genomic_DNA"/>
</dbReference>
<dbReference type="GO" id="GO:0003995">
    <property type="term" value="F:acyl-CoA dehydrogenase activity"/>
    <property type="evidence" value="ECO:0007669"/>
    <property type="project" value="TreeGrafter"/>
</dbReference>
<dbReference type="InterPro" id="IPR037069">
    <property type="entry name" value="AcylCoA_DH/ox_N_sf"/>
</dbReference>
<proteinExistence type="inferred from homology"/>
<dbReference type="InterPro" id="IPR036250">
    <property type="entry name" value="AcylCo_DH-like_C"/>
</dbReference>
<keyword evidence="4 7" id="KW-0285">Flavoprotein</keyword>
<dbReference type="InterPro" id="IPR009100">
    <property type="entry name" value="AcylCoA_DH/oxidase_NM_dom_sf"/>
</dbReference>
<organism evidence="11 14">
    <name type="scientific">Sungouiella intermedia</name>
    <dbReference type="NCBI Taxonomy" id="45354"/>
    <lineage>
        <taxon>Eukaryota</taxon>
        <taxon>Fungi</taxon>
        <taxon>Dikarya</taxon>
        <taxon>Ascomycota</taxon>
        <taxon>Saccharomycotina</taxon>
        <taxon>Pichiomycetes</taxon>
        <taxon>Metschnikowiaceae</taxon>
        <taxon>Sungouiella</taxon>
    </lineage>
</organism>
<gene>
    <name evidence="12" type="ORF">SAMEA4029009_CIC11G00000002990</name>
    <name evidence="11" type="ORF">SAMEA4029010_CIC11G00000000031</name>
</gene>
<name>A0A1L0BD17_9ASCO</name>
<dbReference type="SUPFAM" id="SSF56645">
    <property type="entry name" value="Acyl-CoA dehydrogenase NM domain-like"/>
    <property type="match status" value="1"/>
</dbReference>
<evidence type="ECO:0000256" key="5">
    <source>
        <dbReference type="ARBA" id="ARBA00022827"/>
    </source>
</evidence>
<comment type="subunit">
    <text evidence="3">Homodimer.</text>
</comment>
<dbReference type="Gene3D" id="2.40.110.10">
    <property type="entry name" value="Butyryl-CoA Dehydrogenase, subunit A, domain 2"/>
    <property type="match status" value="1"/>
</dbReference>
<dbReference type="Pfam" id="PF02771">
    <property type="entry name" value="Acyl-CoA_dh_N"/>
    <property type="match status" value="1"/>
</dbReference>
<comment type="cofactor">
    <cofactor evidence="1 7">
        <name>FAD</name>
        <dbReference type="ChEBI" id="CHEBI:57692"/>
    </cofactor>
</comment>
<feature type="domain" description="Acyl-CoA dehydrogenase/oxidase N-terminal" evidence="10">
    <location>
        <begin position="52"/>
        <end position="141"/>
    </location>
</feature>
<evidence type="ECO:0000259" key="10">
    <source>
        <dbReference type="Pfam" id="PF02771"/>
    </source>
</evidence>
<feature type="domain" description="Acyl-CoA dehydrogenase/oxidase C-terminal" evidence="8">
    <location>
        <begin position="269"/>
        <end position="417"/>
    </location>
</feature>
<evidence type="ECO:0000256" key="3">
    <source>
        <dbReference type="ARBA" id="ARBA00011738"/>
    </source>
</evidence>
<evidence type="ECO:0000313" key="12">
    <source>
        <dbReference type="EMBL" id="SGZ58700.1"/>
    </source>
</evidence>
<dbReference type="Gene3D" id="1.20.140.10">
    <property type="entry name" value="Butyryl-CoA Dehydrogenase, subunit A, domain 3"/>
    <property type="match status" value="1"/>
</dbReference>
<dbReference type="GO" id="GO:0005737">
    <property type="term" value="C:cytoplasm"/>
    <property type="evidence" value="ECO:0007669"/>
    <property type="project" value="TreeGrafter"/>
</dbReference>
<accession>A0A1L0BD17</accession>
<dbReference type="Pfam" id="PF02770">
    <property type="entry name" value="Acyl-CoA_dh_M"/>
    <property type="match status" value="1"/>
</dbReference>
<dbReference type="PANTHER" id="PTHR48083">
    <property type="entry name" value="MEDIUM-CHAIN SPECIFIC ACYL-COA DEHYDROGENASE, MITOCHONDRIAL-RELATED"/>
    <property type="match status" value="1"/>
</dbReference>
<dbReference type="GO" id="GO:0033539">
    <property type="term" value="P:fatty acid beta-oxidation using acyl-CoA dehydrogenase"/>
    <property type="evidence" value="ECO:0007669"/>
    <property type="project" value="TreeGrafter"/>
</dbReference>
<keyword evidence="5 7" id="KW-0274">FAD</keyword>
<dbReference type="Proteomes" id="UP000182259">
    <property type="component" value="Chromosome VII"/>
</dbReference>
<dbReference type="InterPro" id="IPR046373">
    <property type="entry name" value="Acyl-CoA_Oxase/DH_mid-dom_sf"/>
</dbReference>
<evidence type="ECO:0000256" key="4">
    <source>
        <dbReference type="ARBA" id="ARBA00022630"/>
    </source>
</evidence>
<protein>
    <submittedName>
        <fullName evidence="11">CIC11C00000000031</fullName>
    </submittedName>
    <submittedName>
        <fullName evidence="12">CIC11C00000002990</fullName>
    </submittedName>
</protein>
<evidence type="ECO:0000256" key="1">
    <source>
        <dbReference type="ARBA" id="ARBA00001974"/>
    </source>
</evidence>
<comment type="similarity">
    <text evidence="2 7">Belongs to the acyl-CoA dehydrogenase family.</text>
</comment>
<evidence type="ECO:0000259" key="8">
    <source>
        <dbReference type="Pfam" id="PF00441"/>
    </source>
</evidence>
<dbReference type="GO" id="GO:0050660">
    <property type="term" value="F:flavin adenine dinucleotide binding"/>
    <property type="evidence" value="ECO:0007669"/>
    <property type="project" value="InterPro"/>
</dbReference>
<dbReference type="Gene3D" id="1.10.540.10">
    <property type="entry name" value="Acyl-CoA dehydrogenase/oxidase, N-terminal domain"/>
    <property type="match status" value="1"/>
</dbReference>
<dbReference type="STRING" id="45354.A0A1L0BD17"/>
<dbReference type="EMBL" id="LT635770">
    <property type="protein sequence ID" value="SGZ58700.1"/>
    <property type="molecule type" value="Genomic_DNA"/>
</dbReference>
<reference evidence="13 14" key="1">
    <citation type="submission" date="2016-10" db="EMBL/GenBank/DDBJ databases">
        <authorList>
            <person name="de Groot N.N."/>
        </authorList>
    </citation>
    <scope>NUCLEOTIDE SEQUENCE [LARGE SCALE GENOMIC DNA]</scope>
    <source>
        <strain evidence="11 14">CBS 141442</strain>
        <strain evidence="12 13">PYCC 4715</strain>
    </source>
</reference>